<dbReference type="InParanoid" id="A0A177C8G6"/>
<accession>A0A177C8G6</accession>
<organism evidence="1 2">
    <name type="scientific">Paraphaeosphaeria sporulosa</name>
    <dbReference type="NCBI Taxonomy" id="1460663"/>
    <lineage>
        <taxon>Eukaryota</taxon>
        <taxon>Fungi</taxon>
        <taxon>Dikarya</taxon>
        <taxon>Ascomycota</taxon>
        <taxon>Pezizomycotina</taxon>
        <taxon>Dothideomycetes</taxon>
        <taxon>Pleosporomycetidae</taxon>
        <taxon>Pleosporales</taxon>
        <taxon>Massarineae</taxon>
        <taxon>Didymosphaeriaceae</taxon>
        <taxon>Paraphaeosphaeria</taxon>
    </lineage>
</organism>
<sequence length="222" mass="24511">MPSCTERLDSTTPKTVRPVLRLSRASTPCAMMYTQAAPFRLCRRRKDWRVVSQCRKLCMYLRVRVKLSPHPPLRNSTDAQSAWLGRMYVVAAAFLNNQERLRSSTGSCTVVWIGTASRAASGRQNGAAADGRSCPGATQRWAQHTIFRKGLGGQTGAQEVSVCVRCESTHRGRWRITKLARLEAPWGPRSFWAWALGDCAETASLGDARIRDGCVPGTAAGW</sequence>
<dbReference type="EMBL" id="KV441554">
    <property type="protein sequence ID" value="OAG03421.1"/>
    <property type="molecule type" value="Genomic_DNA"/>
</dbReference>
<proteinExistence type="predicted"/>
<evidence type="ECO:0000313" key="2">
    <source>
        <dbReference type="Proteomes" id="UP000077069"/>
    </source>
</evidence>
<dbReference type="RefSeq" id="XP_018033786.1">
    <property type="nucleotide sequence ID" value="XM_018187608.1"/>
</dbReference>
<reference evidence="1 2" key="1">
    <citation type="submission" date="2016-05" db="EMBL/GenBank/DDBJ databases">
        <title>Comparative analysis of secretome profiles of manganese(II)-oxidizing ascomycete fungi.</title>
        <authorList>
            <consortium name="DOE Joint Genome Institute"/>
            <person name="Zeiner C.A."/>
            <person name="Purvine S.O."/>
            <person name="Zink E.M."/>
            <person name="Wu S."/>
            <person name="Pasa-Tolic L."/>
            <person name="Chaput D.L."/>
            <person name="Haridas S."/>
            <person name="Grigoriev I.V."/>
            <person name="Santelli C.M."/>
            <person name="Hansel C.M."/>
        </authorList>
    </citation>
    <scope>NUCLEOTIDE SEQUENCE [LARGE SCALE GENOMIC DNA]</scope>
    <source>
        <strain evidence="1 2">AP3s5-JAC2a</strain>
    </source>
</reference>
<gene>
    <name evidence="1" type="ORF">CC84DRAFT_839403</name>
</gene>
<dbReference type="AlphaFoldDB" id="A0A177C8G6"/>
<keyword evidence="2" id="KW-1185">Reference proteome</keyword>
<dbReference type="GeneID" id="28771094"/>
<name>A0A177C8G6_9PLEO</name>
<protein>
    <submittedName>
        <fullName evidence="1">Uncharacterized protein</fullName>
    </submittedName>
</protein>
<evidence type="ECO:0000313" key="1">
    <source>
        <dbReference type="EMBL" id="OAG03421.1"/>
    </source>
</evidence>
<dbReference type="Proteomes" id="UP000077069">
    <property type="component" value="Unassembled WGS sequence"/>
</dbReference>